<evidence type="ECO:0000256" key="7">
    <source>
        <dbReference type="ARBA" id="ARBA00023136"/>
    </source>
</evidence>
<organism evidence="11 12">
    <name type="scientific">Anas platyrhynchos</name>
    <name type="common">Mallard</name>
    <name type="synonym">Anas boschas</name>
    <dbReference type="NCBI Taxonomy" id="8839"/>
    <lineage>
        <taxon>Eukaryota</taxon>
        <taxon>Metazoa</taxon>
        <taxon>Chordata</taxon>
        <taxon>Craniata</taxon>
        <taxon>Vertebrata</taxon>
        <taxon>Euteleostomi</taxon>
        <taxon>Archelosauria</taxon>
        <taxon>Archosauria</taxon>
        <taxon>Dinosauria</taxon>
        <taxon>Saurischia</taxon>
        <taxon>Theropoda</taxon>
        <taxon>Coelurosauria</taxon>
        <taxon>Aves</taxon>
        <taxon>Neognathae</taxon>
        <taxon>Galloanserae</taxon>
        <taxon>Anseriformes</taxon>
        <taxon>Anatidae</taxon>
        <taxon>Anatinae</taxon>
        <taxon>Anas</taxon>
    </lineage>
</organism>
<keyword evidence="5 10" id="KW-0812">Transmembrane</keyword>
<evidence type="ECO:0000256" key="1">
    <source>
        <dbReference type="ARBA" id="ARBA00004361"/>
    </source>
</evidence>
<dbReference type="Proteomes" id="UP000694400">
    <property type="component" value="Chromosome 31"/>
</dbReference>
<accession>A0A8B9TH00</accession>
<comment type="similarity">
    <text evidence="3">Belongs to the SMAGP family.</text>
</comment>
<evidence type="ECO:0000256" key="8">
    <source>
        <dbReference type="ARBA" id="ARBA00023329"/>
    </source>
</evidence>
<dbReference type="InterPro" id="IPR043243">
    <property type="entry name" value="SMAGP"/>
</dbReference>
<dbReference type="Ensembl" id="ENSAPLT00020022021.1">
    <property type="protein sequence ID" value="ENSAPLP00020020385.1"/>
    <property type="gene ID" value="ENSAPLG00020014350.1"/>
</dbReference>
<proteinExistence type="inferred from homology"/>
<dbReference type="PANTHER" id="PTHR47394:SF1">
    <property type="entry name" value="SMALL CELL ADHESION GLYCOPROTEIN"/>
    <property type="match status" value="1"/>
</dbReference>
<reference evidence="11" key="1">
    <citation type="submission" date="2019-08" db="EMBL/GenBank/DDBJ databases">
        <title>Three high-quality genomes provides insights into domestication of ducks.</title>
        <authorList>
            <person name="Hou Z.C."/>
            <person name="Zhu F."/>
            <person name="Yin Z.T."/>
            <person name="Zhang F."/>
        </authorList>
    </citation>
    <scope>NUCLEOTIDE SEQUENCE [LARGE SCALE GENOMIC DNA]</scope>
</reference>
<evidence type="ECO:0000256" key="4">
    <source>
        <dbReference type="ARBA" id="ARBA00022475"/>
    </source>
</evidence>
<evidence type="ECO:0000256" key="3">
    <source>
        <dbReference type="ARBA" id="ARBA00010017"/>
    </source>
</evidence>
<dbReference type="GO" id="GO:0030659">
    <property type="term" value="C:cytoplasmic vesicle membrane"/>
    <property type="evidence" value="ECO:0007669"/>
    <property type="project" value="UniProtKB-SubCell"/>
</dbReference>
<evidence type="ECO:0000256" key="2">
    <source>
        <dbReference type="ARBA" id="ARBA00004497"/>
    </source>
</evidence>
<keyword evidence="4" id="KW-1003">Cell membrane</keyword>
<reference evidence="11" key="2">
    <citation type="submission" date="2025-08" db="UniProtKB">
        <authorList>
            <consortium name="Ensembl"/>
        </authorList>
    </citation>
    <scope>IDENTIFICATION</scope>
</reference>
<keyword evidence="8" id="KW-0968">Cytoplasmic vesicle</keyword>
<feature type="compositionally biased region" description="Basic and acidic residues" evidence="9">
    <location>
        <begin position="58"/>
        <end position="71"/>
    </location>
</feature>
<evidence type="ECO:0000313" key="12">
    <source>
        <dbReference type="Proteomes" id="UP000694400"/>
    </source>
</evidence>
<feature type="region of interest" description="Disordered" evidence="9">
    <location>
        <begin position="18"/>
        <end position="100"/>
    </location>
</feature>
<feature type="transmembrane region" description="Helical" evidence="10">
    <location>
        <begin position="130"/>
        <end position="155"/>
    </location>
</feature>
<comment type="subcellular location">
    <subcellularLocation>
        <location evidence="1">Cell membrane</location>
        <topology evidence="1">Single-pass type III membrane protein</topology>
    </subcellularLocation>
    <subcellularLocation>
        <location evidence="2">Cytoplasmic vesicle membrane</location>
        <topology evidence="2">Single-pass type III membrane protein</topology>
    </subcellularLocation>
</comment>
<keyword evidence="7 10" id="KW-0472">Membrane</keyword>
<evidence type="ECO:0000256" key="5">
    <source>
        <dbReference type="ARBA" id="ARBA00022692"/>
    </source>
</evidence>
<protein>
    <submittedName>
        <fullName evidence="11">Small cell adhesion glycoprotein</fullName>
    </submittedName>
</protein>
<evidence type="ECO:0000256" key="9">
    <source>
        <dbReference type="SAM" id="MobiDB-lite"/>
    </source>
</evidence>
<dbReference type="GO" id="GO:0005886">
    <property type="term" value="C:plasma membrane"/>
    <property type="evidence" value="ECO:0007669"/>
    <property type="project" value="UniProtKB-SubCell"/>
</dbReference>
<evidence type="ECO:0000256" key="6">
    <source>
        <dbReference type="ARBA" id="ARBA00022989"/>
    </source>
</evidence>
<sequence>NQLGPAARGPWLPCRSIAASVGARPRDSAGEQTGSGTASARRGERREKLKLSFNQQKPEQKPSRALGEHEAPFPGCSASCRSPDPRLEGAGSARADAMEGAQPPLAAEELTTPGLKKAHTPPLHEDANTAVIAVVITLVFITLLTVLVVIIIYLYRNKGSYLTYEQPAAETEVSVQMEDAPSKEKEEYFI</sequence>
<dbReference type="AlphaFoldDB" id="A0A8B9TH00"/>
<feature type="compositionally biased region" description="Basic and acidic residues" evidence="9">
    <location>
        <begin position="41"/>
        <end position="50"/>
    </location>
</feature>
<name>A0A8B9TH00_ANAPL</name>
<evidence type="ECO:0000256" key="10">
    <source>
        <dbReference type="SAM" id="Phobius"/>
    </source>
</evidence>
<reference evidence="11" key="3">
    <citation type="submission" date="2025-09" db="UniProtKB">
        <authorList>
            <consortium name="Ensembl"/>
        </authorList>
    </citation>
    <scope>IDENTIFICATION</scope>
</reference>
<evidence type="ECO:0000313" key="11">
    <source>
        <dbReference type="Ensembl" id="ENSAPLP00020020385.1"/>
    </source>
</evidence>
<keyword evidence="6 10" id="KW-1133">Transmembrane helix</keyword>
<dbReference type="PANTHER" id="PTHR47394">
    <property type="entry name" value="SMALL CELL ADHESION GLYCOPROTEIN"/>
    <property type="match status" value="1"/>
</dbReference>